<dbReference type="SMART" id="SM00028">
    <property type="entry name" value="TPR"/>
    <property type="match status" value="7"/>
</dbReference>
<keyword evidence="2" id="KW-0732">Signal</keyword>
<reference evidence="4 5" key="1">
    <citation type="submission" date="2023-07" db="EMBL/GenBank/DDBJ databases">
        <title>Genomic Encyclopedia of Type Strains, Phase IV (KMG-IV): sequencing the most valuable type-strain genomes for metagenomic binning, comparative biology and taxonomic classification.</title>
        <authorList>
            <person name="Goeker M."/>
        </authorList>
    </citation>
    <scope>NUCLEOTIDE SEQUENCE [LARGE SCALE GENOMIC DNA]</scope>
    <source>
        <strain evidence="4 5">B6-8</strain>
    </source>
</reference>
<feature type="signal peptide" evidence="2">
    <location>
        <begin position="1"/>
        <end position="33"/>
    </location>
</feature>
<dbReference type="InterPro" id="IPR018392">
    <property type="entry name" value="LysM"/>
</dbReference>
<dbReference type="Gene3D" id="3.10.350.10">
    <property type="entry name" value="LysM domain"/>
    <property type="match status" value="1"/>
</dbReference>
<gene>
    <name evidence="4" type="ORF">QO014_004546</name>
</gene>
<sequence length="658" mass="71550">MLKSRARSLRYAAVCLALVSATGLVMTSLPARAETTISDLLPDDVNTTLSGSYLAALSATRANDIDAATIFFEDALSQDPDNALLIDRTFTLLLVSGRIDEAFPLAERLIQAAPTNRMGQIVLALKALKAKDYKETAQRLDKGDRGPLANLSAGLLSAWAAQGQGETDGAIKIVETLQGPDWYGVFKDFNVALILDVAGRHDEAMKAIERAYKTDASSMRIVEAFARMAARNGRVDDAKRALLDFSKTSAGQPIIRGLLSEIESGKTPAPLVSTVQQGAAEVLYGLGSALGTEKGGADLGIVYLRLALYLEPRSDLMIMALGDMTQNDQQFERSIPIFESVPKSSPLRRNADLQIALSLDALGRSPEAIKRLSKLVAANPRDFEALTTLGTIYRSNKRFTEATDVYTKAIGAIGKQDPRNWLLLYYRGVAEEQNKQWPKAEADFLAGLALAPNEPQLLNYLGYSYVDRGINLDRAMDMIKQAVDLKPNDGYIVDSLGWAYYRTGKYDEAVGQLERAISLKPDDSTINDHLGDAYWKVGRKLEATFQWAHARDLDPEPDAKARILEKLAKGLDKVEETQVAAAATTTATDATAPAAKTEAKPATYTIGKGDSFWSIAVKVYGDGHQFQRLIDANRDKIKNPNSLPAGLVIDVPPLVKAP</sequence>
<dbReference type="PANTHER" id="PTHR12558:SF13">
    <property type="entry name" value="CELL DIVISION CYCLE PROTEIN 27 HOMOLOG"/>
    <property type="match status" value="1"/>
</dbReference>
<dbReference type="EMBL" id="JAUSVO010000007">
    <property type="protein sequence ID" value="MDQ0440133.1"/>
    <property type="molecule type" value="Genomic_DNA"/>
</dbReference>
<dbReference type="InterPro" id="IPR019734">
    <property type="entry name" value="TPR_rpt"/>
</dbReference>
<dbReference type="Pfam" id="PF13432">
    <property type="entry name" value="TPR_16"/>
    <property type="match status" value="1"/>
</dbReference>
<dbReference type="PANTHER" id="PTHR12558">
    <property type="entry name" value="CELL DIVISION CYCLE 16,23,27"/>
    <property type="match status" value="1"/>
</dbReference>
<dbReference type="PROSITE" id="PS51782">
    <property type="entry name" value="LYSM"/>
    <property type="match status" value="1"/>
</dbReference>
<name>A0ABU0HCU1_9HYPH</name>
<evidence type="ECO:0000256" key="1">
    <source>
        <dbReference type="PROSITE-ProRule" id="PRU00339"/>
    </source>
</evidence>
<dbReference type="RefSeq" id="WP_266351010.1">
    <property type="nucleotide sequence ID" value="NZ_JAPKNG010000007.1"/>
</dbReference>
<dbReference type="SUPFAM" id="SSF48452">
    <property type="entry name" value="TPR-like"/>
    <property type="match status" value="3"/>
</dbReference>
<dbReference type="Pfam" id="PF13414">
    <property type="entry name" value="TPR_11"/>
    <property type="match status" value="1"/>
</dbReference>
<feature type="chain" id="PRO_5045488156" evidence="2">
    <location>
        <begin position="34"/>
        <end position="658"/>
    </location>
</feature>
<evidence type="ECO:0000313" key="4">
    <source>
        <dbReference type="EMBL" id="MDQ0440133.1"/>
    </source>
</evidence>
<dbReference type="InterPro" id="IPR011990">
    <property type="entry name" value="TPR-like_helical_dom_sf"/>
</dbReference>
<dbReference type="CDD" id="cd00118">
    <property type="entry name" value="LysM"/>
    <property type="match status" value="1"/>
</dbReference>
<dbReference type="Pfam" id="PF01476">
    <property type="entry name" value="LysM"/>
    <property type="match status" value="1"/>
</dbReference>
<dbReference type="PROSITE" id="PS50293">
    <property type="entry name" value="TPR_REGION"/>
    <property type="match status" value="1"/>
</dbReference>
<keyword evidence="1" id="KW-0802">TPR repeat</keyword>
<feature type="repeat" description="TPR" evidence="1">
    <location>
        <begin position="490"/>
        <end position="523"/>
    </location>
</feature>
<proteinExistence type="predicted"/>
<evidence type="ECO:0000313" key="5">
    <source>
        <dbReference type="Proteomes" id="UP001241603"/>
    </source>
</evidence>
<dbReference type="PROSITE" id="PS50005">
    <property type="entry name" value="TPR"/>
    <property type="match status" value="1"/>
</dbReference>
<evidence type="ECO:0000259" key="3">
    <source>
        <dbReference type="PROSITE" id="PS51782"/>
    </source>
</evidence>
<organism evidence="4 5">
    <name type="scientific">Kaistia dalseonensis</name>
    <dbReference type="NCBI Taxonomy" id="410840"/>
    <lineage>
        <taxon>Bacteria</taxon>
        <taxon>Pseudomonadati</taxon>
        <taxon>Pseudomonadota</taxon>
        <taxon>Alphaproteobacteria</taxon>
        <taxon>Hyphomicrobiales</taxon>
        <taxon>Kaistiaceae</taxon>
        <taxon>Kaistia</taxon>
    </lineage>
</organism>
<accession>A0ABU0HCU1</accession>
<dbReference type="Proteomes" id="UP001241603">
    <property type="component" value="Unassembled WGS sequence"/>
</dbReference>
<dbReference type="SMART" id="SM00257">
    <property type="entry name" value="LysM"/>
    <property type="match status" value="1"/>
</dbReference>
<keyword evidence="5" id="KW-1185">Reference proteome</keyword>
<dbReference type="InterPro" id="IPR036779">
    <property type="entry name" value="LysM_dom_sf"/>
</dbReference>
<protein>
    <submittedName>
        <fullName evidence="4">Tetratricopeptide (TPR) repeat protein</fullName>
    </submittedName>
</protein>
<evidence type="ECO:0000256" key="2">
    <source>
        <dbReference type="SAM" id="SignalP"/>
    </source>
</evidence>
<feature type="domain" description="LysM" evidence="3">
    <location>
        <begin position="602"/>
        <end position="651"/>
    </location>
</feature>
<dbReference type="Gene3D" id="1.25.40.10">
    <property type="entry name" value="Tetratricopeptide repeat domain"/>
    <property type="match status" value="3"/>
</dbReference>
<comment type="caution">
    <text evidence="4">The sequence shown here is derived from an EMBL/GenBank/DDBJ whole genome shotgun (WGS) entry which is preliminary data.</text>
</comment>